<dbReference type="RefSeq" id="WP_248634088.1">
    <property type="nucleotide sequence ID" value="NZ_JALPTH010000011.1"/>
</dbReference>
<feature type="region of interest" description="Disordered" evidence="3">
    <location>
        <begin position="371"/>
        <end position="391"/>
    </location>
</feature>
<sequence length="391" mass="41441">MSSRTATVVGGGIGGLTAAAALARNGWQVRLHERLPAIRAIGAGIYLWDNGLFALDTIGALEAATAGAHVAPAVEMRARNGKAFLTVNVNTEDGPRCLTVLRDQLVTALVDAAEAAGVVLVTGSAATAVRPDGTVHFAAAEPERADLVVVADGVHSRLRDSVDLAYTRIRMPQGAARMMIPAPAGGPAAGDAVRHLEFFHGRRRLLFTPCTPEQVYLAFTCDADDPAVDGSFVDTGAWSRSFPGMAGVLEAADGVPVTRWDTFEYVRLSRWSRGRVAFLGDAAHAQPPYLGQGGGTAMTNAVALAAAVSRPGPTLPAALAAWERETRPGVERTQRTSYRMRLLNRVPDSVRNTLMGLTGRTSRYIDAHLAATRLRPGTNPPTTHPSRKETQ</sequence>
<keyword evidence="1" id="KW-0560">Oxidoreductase</keyword>
<dbReference type="Gene3D" id="3.50.50.60">
    <property type="entry name" value="FAD/NAD(P)-binding domain"/>
    <property type="match status" value="1"/>
</dbReference>
<dbReference type="PANTHER" id="PTHR13789:SF309">
    <property type="entry name" value="PUTATIVE (AFU_ORTHOLOGUE AFUA_6G14510)-RELATED"/>
    <property type="match status" value="1"/>
</dbReference>
<organism evidence="5 6">
    <name type="scientific">Streptomyces lichenis</name>
    <dbReference type="NCBI Taxonomy" id="2306967"/>
    <lineage>
        <taxon>Bacteria</taxon>
        <taxon>Bacillati</taxon>
        <taxon>Actinomycetota</taxon>
        <taxon>Actinomycetes</taxon>
        <taxon>Kitasatosporales</taxon>
        <taxon>Streptomycetaceae</taxon>
        <taxon>Streptomyces</taxon>
    </lineage>
</organism>
<evidence type="ECO:0000313" key="6">
    <source>
        <dbReference type="Proteomes" id="UP001522868"/>
    </source>
</evidence>
<evidence type="ECO:0000256" key="3">
    <source>
        <dbReference type="SAM" id="MobiDB-lite"/>
    </source>
</evidence>
<evidence type="ECO:0000256" key="1">
    <source>
        <dbReference type="ARBA" id="ARBA00023002"/>
    </source>
</evidence>
<name>A0ABT0IAT0_9ACTN</name>
<dbReference type="InterPro" id="IPR036188">
    <property type="entry name" value="FAD/NAD-bd_sf"/>
</dbReference>
<accession>A0ABT0IAT0</accession>
<dbReference type="PRINTS" id="PR00420">
    <property type="entry name" value="RNGMNOXGNASE"/>
</dbReference>
<dbReference type="Gene3D" id="3.30.9.10">
    <property type="entry name" value="D-Amino Acid Oxidase, subunit A, domain 2"/>
    <property type="match status" value="1"/>
</dbReference>
<feature type="domain" description="FAD-binding" evidence="4">
    <location>
        <begin position="6"/>
        <end position="309"/>
    </location>
</feature>
<dbReference type="EMBL" id="JALPTH010000011">
    <property type="protein sequence ID" value="MCK8678442.1"/>
    <property type="molecule type" value="Genomic_DNA"/>
</dbReference>
<evidence type="ECO:0000256" key="2">
    <source>
        <dbReference type="ARBA" id="ARBA00023033"/>
    </source>
</evidence>
<dbReference type="SUPFAM" id="SSF51905">
    <property type="entry name" value="FAD/NAD(P)-binding domain"/>
    <property type="match status" value="1"/>
</dbReference>
<keyword evidence="2 5" id="KW-0503">Monooxygenase</keyword>
<dbReference type="InterPro" id="IPR002938">
    <property type="entry name" value="FAD-bd"/>
</dbReference>
<dbReference type="GO" id="GO:0004497">
    <property type="term" value="F:monooxygenase activity"/>
    <property type="evidence" value="ECO:0007669"/>
    <property type="project" value="UniProtKB-KW"/>
</dbReference>
<evidence type="ECO:0000313" key="5">
    <source>
        <dbReference type="EMBL" id="MCK8678442.1"/>
    </source>
</evidence>
<dbReference type="Proteomes" id="UP001522868">
    <property type="component" value="Unassembled WGS sequence"/>
</dbReference>
<dbReference type="InterPro" id="IPR050493">
    <property type="entry name" value="FAD-dep_Monooxygenase_BioMet"/>
</dbReference>
<proteinExistence type="predicted"/>
<gene>
    <name evidence="5" type="ORF">M1O15_13755</name>
</gene>
<comment type="caution">
    <text evidence="5">The sequence shown here is derived from an EMBL/GenBank/DDBJ whole genome shotgun (WGS) entry which is preliminary data.</text>
</comment>
<protein>
    <submittedName>
        <fullName evidence="5">FAD-dependent monooxygenase</fullName>
    </submittedName>
</protein>
<keyword evidence="6" id="KW-1185">Reference proteome</keyword>
<evidence type="ECO:0000259" key="4">
    <source>
        <dbReference type="Pfam" id="PF01494"/>
    </source>
</evidence>
<reference evidence="5 6" key="1">
    <citation type="submission" date="2022-04" db="EMBL/GenBank/DDBJ databases">
        <title>Streptomyces sp. nov. LCR6-01 isolated from Lichen of Dirinaria sp.</title>
        <authorList>
            <person name="Kanchanasin P."/>
            <person name="Tanasupawat S."/>
            <person name="Phongsopitanun W."/>
        </authorList>
    </citation>
    <scope>NUCLEOTIDE SEQUENCE [LARGE SCALE GENOMIC DNA]</scope>
    <source>
        <strain evidence="5 6">LCR6-01</strain>
    </source>
</reference>
<dbReference type="PANTHER" id="PTHR13789">
    <property type="entry name" value="MONOOXYGENASE"/>
    <property type="match status" value="1"/>
</dbReference>
<dbReference type="Pfam" id="PF01494">
    <property type="entry name" value="FAD_binding_3"/>
    <property type="match status" value="1"/>
</dbReference>